<comment type="similarity">
    <text evidence="1">Belongs to the SWI5/SAE3 family.</text>
</comment>
<sequence>MAPFSESDQTNNDADQRQLLESLRRQPVLVDDDNVHRLEQMKLSNPDLRTASIPICSKSLSHRILYLTPDPNPEEEPHPRQLLKRRAELVKQLQERQTRKVALDEYIDVLHRYNEIKDVAQTMLGRLAENERVASRTLYARYGLDPDTD</sequence>
<proteinExistence type="inferred from homology"/>
<accession>A0A0H5RCK2</accession>
<dbReference type="PANTHER" id="PTHR28529">
    <property type="entry name" value="DNA REPAIR PROTEIN SWI5 HOMOLOG"/>
    <property type="match status" value="1"/>
</dbReference>
<evidence type="ECO:0000313" key="4">
    <source>
        <dbReference type="EMBL" id="CRZ11307.1"/>
    </source>
</evidence>
<dbReference type="InterPro" id="IPR010760">
    <property type="entry name" value="DNA-repair_Swi5"/>
</dbReference>
<dbReference type="AlphaFoldDB" id="A0A0H5RCK2"/>
<protein>
    <recommendedName>
        <fullName evidence="5">DNA repair protein SWI5 homolog</fullName>
    </recommendedName>
</protein>
<evidence type="ECO:0000256" key="2">
    <source>
        <dbReference type="ARBA" id="ARBA00022763"/>
    </source>
</evidence>
<evidence type="ECO:0008006" key="5">
    <source>
        <dbReference type="Google" id="ProtNLM"/>
    </source>
</evidence>
<organism evidence="4">
    <name type="scientific">Spongospora subterranea</name>
    <dbReference type="NCBI Taxonomy" id="70186"/>
    <lineage>
        <taxon>Eukaryota</taxon>
        <taxon>Sar</taxon>
        <taxon>Rhizaria</taxon>
        <taxon>Endomyxa</taxon>
        <taxon>Phytomyxea</taxon>
        <taxon>Plasmodiophorida</taxon>
        <taxon>Plasmodiophoridae</taxon>
        <taxon>Spongospora</taxon>
    </lineage>
</organism>
<keyword evidence="2" id="KW-0227">DNA damage</keyword>
<dbReference type="EMBL" id="HACM01010865">
    <property type="protein sequence ID" value="CRZ11307.1"/>
    <property type="molecule type" value="Transcribed_RNA"/>
</dbReference>
<name>A0A0H5RCK2_9EUKA</name>
<evidence type="ECO:0000256" key="3">
    <source>
        <dbReference type="ARBA" id="ARBA00023204"/>
    </source>
</evidence>
<dbReference type="GO" id="GO:0000724">
    <property type="term" value="P:double-strand break repair via homologous recombination"/>
    <property type="evidence" value="ECO:0007669"/>
    <property type="project" value="TreeGrafter"/>
</dbReference>
<dbReference type="PANTHER" id="PTHR28529:SF2">
    <property type="entry name" value="DNA REPAIR PROTEIN SWI5 HOMOLOG"/>
    <property type="match status" value="1"/>
</dbReference>
<evidence type="ECO:0000256" key="1">
    <source>
        <dbReference type="ARBA" id="ARBA00008060"/>
    </source>
</evidence>
<dbReference type="Pfam" id="PF07061">
    <property type="entry name" value="Swi5"/>
    <property type="match status" value="1"/>
</dbReference>
<dbReference type="GO" id="GO:0034974">
    <property type="term" value="C:Swi5-Swi2 complex"/>
    <property type="evidence" value="ECO:0007669"/>
    <property type="project" value="TreeGrafter"/>
</dbReference>
<reference evidence="4" key="1">
    <citation type="submission" date="2015-04" db="EMBL/GenBank/DDBJ databases">
        <title>The genome sequence of the plant pathogenic Rhizarian Plasmodiophora brassicae reveals insights in its biotrophic life cycle and the origin of chitin synthesis.</title>
        <authorList>
            <person name="Schwelm A."/>
            <person name="Fogelqvist J."/>
            <person name="Knaust A."/>
            <person name="Julke S."/>
            <person name="Lilja T."/>
            <person name="Dhandapani V."/>
            <person name="Bonilla-Rosso G."/>
            <person name="Karlsson M."/>
            <person name="Shevchenko A."/>
            <person name="Choi S.R."/>
            <person name="Kim H.G."/>
            <person name="Park J.Y."/>
            <person name="Lim Y.P."/>
            <person name="Ludwig-Muller J."/>
            <person name="Dixelius C."/>
        </authorList>
    </citation>
    <scope>NUCLEOTIDE SEQUENCE</scope>
    <source>
        <tissue evidence="4">Potato root galls</tissue>
    </source>
</reference>
<dbReference type="Gene3D" id="1.20.5.170">
    <property type="match status" value="1"/>
</dbReference>
<keyword evidence="3" id="KW-0234">DNA repair</keyword>
<dbReference type="GO" id="GO:0032798">
    <property type="term" value="C:Swi5-Sfr1 complex"/>
    <property type="evidence" value="ECO:0007669"/>
    <property type="project" value="TreeGrafter"/>
</dbReference>